<comment type="caution">
    <text evidence="2">The sequence shown here is derived from an EMBL/GenBank/DDBJ whole genome shotgun (WGS) entry which is preliminary data.</text>
</comment>
<evidence type="ECO:0000313" key="3">
    <source>
        <dbReference type="Proteomes" id="UP001418222"/>
    </source>
</evidence>
<feature type="region of interest" description="Disordered" evidence="1">
    <location>
        <begin position="1"/>
        <end position="78"/>
    </location>
</feature>
<accession>A0AAP0BK17</accession>
<keyword evidence="3" id="KW-1185">Reference proteome</keyword>
<proteinExistence type="predicted"/>
<gene>
    <name evidence="2" type="ORF">KSP39_PZI009466</name>
</gene>
<protein>
    <submittedName>
        <fullName evidence="2">Uncharacterized protein</fullName>
    </submittedName>
</protein>
<organism evidence="2 3">
    <name type="scientific">Platanthera zijinensis</name>
    <dbReference type="NCBI Taxonomy" id="2320716"/>
    <lineage>
        <taxon>Eukaryota</taxon>
        <taxon>Viridiplantae</taxon>
        <taxon>Streptophyta</taxon>
        <taxon>Embryophyta</taxon>
        <taxon>Tracheophyta</taxon>
        <taxon>Spermatophyta</taxon>
        <taxon>Magnoliopsida</taxon>
        <taxon>Liliopsida</taxon>
        <taxon>Asparagales</taxon>
        <taxon>Orchidaceae</taxon>
        <taxon>Orchidoideae</taxon>
        <taxon>Orchideae</taxon>
        <taxon>Orchidinae</taxon>
        <taxon>Platanthera</taxon>
    </lineage>
</organism>
<dbReference type="EMBL" id="JBBWWQ010000007">
    <property type="protein sequence ID" value="KAK8942590.1"/>
    <property type="molecule type" value="Genomic_DNA"/>
</dbReference>
<evidence type="ECO:0000313" key="2">
    <source>
        <dbReference type="EMBL" id="KAK8942590.1"/>
    </source>
</evidence>
<evidence type="ECO:0000256" key="1">
    <source>
        <dbReference type="SAM" id="MobiDB-lite"/>
    </source>
</evidence>
<dbReference type="Proteomes" id="UP001418222">
    <property type="component" value="Unassembled WGS sequence"/>
</dbReference>
<dbReference type="AlphaFoldDB" id="A0AAP0BK17"/>
<feature type="compositionally biased region" description="Pro residues" evidence="1">
    <location>
        <begin position="18"/>
        <end position="30"/>
    </location>
</feature>
<sequence length="146" mass="15523">MGLGDDADVPAGESVHPSPLPSDPAAPTPTQPVTGRSGEVRTTPPDLADDIRSIEMLAPSSVSSDVGRSSEELTTPQGMENVVESHLRGFNAWQSLLMSSTFFWDDATGEPRRPDQCPAEPKYVADYSICRPDPFGPPPNATPPGH</sequence>
<reference evidence="2 3" key="1">
    <citation type="journal article" date="2022" name="Nat. Plants">
        <title>Genomes of leafy and leafless Platanthera orchids illuminate the evolution of mycoheterotrophy.</title>
        <authorList>
            <person name="Li M.H."/>
            <person name="Liu K.W."/>
            <person name="Li Z."/>
            <person name="Lu H.C."/>
            <person name="Ye Q.L."/>
            <person name="Zhang D."/>
            <person name="Wang J.Y."/>
            <person name="Li Y.F."/>
            <person name="Zhong Z.M."/>
            <person name="Liu X."/>
            <person name="Yu X."/>
            <person name="Liu D.K."/>
            <person name="Tu X.D."/>
            <person name="Liu B."/>
            <person name="Hao Y."/>
            <person name="Liao X.Y."/>
            <person name="Jiang Y.T."/>
            <person name="Sun W.H."/>
            <person name="Chen J."/>
            <person name="Chen Y.Q."/>
            <person name="Ai Y."/>
            <person name="Zhai J.W."/>
            <person name="Wu S.S."/>
            <person name="Zhou Z."/>
            <person name="Hsiao Y.Y."/>
            <person name="Wu W.L."/>
            <person name="Chen Y.Y."/>
            <person name="Lin Y.F."/>
            <person name="Hsu J.L."/>
            <person name="Li C.Y."/>
            <person name="Wang Z.W."/>
            <person name="Zhao X."/>
            <person name="Zhong W.Y."/>
            <person name="Ma X.K."/>
            <person name="Ma L."/>
            <person name="Huang J."/>
            <person name="Chen G.Z."/>
            <person name="Huang M.Z."/>
            <person name="Huang L."/>
            <person name="Peng D.H."/>
            <person name="Luo Y.B."/>
            <person name="Zou S.Q."/>
            <person name="Chen S.P."/>
            <person name="Lan S."/>
            <person name="Tsai W.C."/>
            <person name="Van de Peer Y."/>
            <person name="Liu Z.J."/>
        </authorList>
    </citation>
    <scope>NUCLEOTIDE SEQUENCE [LARGE SCALE GENOMIC DNA]</scope>
    <source>
        <strain evidence="2">Lor287</strain>
    </source>
</reference>
<name>A0AAP0BK17_9ASPA</name>